<reference evidence="1 2" key="1">
    <citation type="journal article" date="2020" name="Front. Microbiol.">
        <title>Genetic Organization of the aprX-lipA2 Operon Affects the Proteolytic Potential of Pseudomonas Species in Milk.</title>
        <authorList>
            <person name="Maier C."/>
            <person name="Huptas C."/>
            <person name="von Neubeck M."/>
            <person name="Scherer S."/>
            <person name="Wenning M."/>
            <person name="Lucking G."/>
        </authorList>
    </citation>
    <scope>NUCLEOTIDE SEQUENCE [LARGE SCALE GENOMIC DNA]</scope>
    <source>
        <strain evidence="1 2">DSM 16272</strain>
    </source>
</reference>
<dbReference type="EMBL" id="JAAQWG010000082">
    <property type="protein sequence ID" value="NMY13175.1"/>
    <property type="molecule type" value="Genomic_DNA"/>
</dbReference>
<sequence length="71" mass="8225">MMFLFERMMWSVKTEDPETREHWKKEAATSKWVASSIATRLDESAKLWEFYESASDVPTDAGSLYEGGCRI</sequence>
<dbReference type="RefSeq" id="WP_169886356.1">
    <property type="nucleotide sequence ID" value="NZ_JAAQWG010000082.1"/>
</dbReference>
<evidence type="ECO:0000313" key="2">
    <source>
        <dbReference type="Proteomes" id="UP000537729"/>
    </source>
</evidence>
<evidence type="ECO:0000313" key="1">
    <source>
        <dbReference type="EMBL" id="NMY13175.1"/>
    </source>
</evidence>
<protein>
    <submittedName>
        <fullName evidence="1">Uncharacterized protein</fullName>
    </submittedName>
</protein>
<comment type="caution">
    <text evidence="1">The sequence shown here is derived from an EMBL/GenBank/DDBJ whole genome shotgun (WGS) entry which is preliminary data.</text>
</comment>
<dbReference type="AlphaFoldDB" id="A0A7Y1ACD5"/>
<proteinExistence type="predicted"/>
<dbReference type="Proteomes" id="UP000537729">
    <property type="component" value="Unassembled WGS sequence"/>
</dbReference>
<gene>
    <name evidence="1" type="ORF">HBO38_33000</name>
</gene>
<name>A0A7Y1ACD5_PSEVE</name>
<organism evidence="1 2">
    <name type="scientific">Pseudomonas veronii</name>
    <dbReference type="NCBI Taxonomy" id="76761"/>
    <lineage>
        <taxon>Bacteria</taxon>
        <taxon>Pseudomonadati</taxon>
        <taxon>Pseudomonadota</taxon>
        <taxon>Gammaproteobacteria</taxon>
        <taxon>Pseudomonadales</taxon>
        <taxon>Pseudomonadaceae</taxon>
        <taxon>Pseudomonas</taxon>
    </lineage>
</organism>
<accession>A0A7Y1ACD5</accession>